<comment type="subcellular location">
    <subcellularLocation>
        <location evidence="2 16">Golgi apparatus membrane</location>
        <topology evidence="2 16">Single-pass type II membrane protein</topology>
    </subcellularLocation>
</comment>
<evidence type="ECO:0000256" key="1">
    <source>
        <dbReference type="ARBA" id="ARBA00001936"/>
    </source>
</evidence>
<protein>
    <recommendedName>
        <fullName evidence="16">Polypeptide N-acetylgalactosaminyltransferase</fullName>
        <ecNumber evidence="16">2.4.1.-</ecNumber>
    </recommendedName>
    <alternativeName>
        <fullName evidence="16">Protein-UDP acetylgalactosaminyltransferase</fullName>
    </alternativeName>
</protein>
<evidence type="ECO:0000256" key="7">
    <source>
        <dbReference type="ARBA" id="ARBA00022692"/>
    </source>
</evidence>
<keyword evidence="8" id="KW-0479">Metal-binding</keyword>
<keyword evidence="10" id="KW-0735">Signal-anchor</keyword>
<dbReference type="GO" id="GO:0000139">
    <property type="term" value="C:Golgi membrane"/>
    <property type="evidence" value="ECO:0007669"/>
    <property type="project" value="UniProtKB-SubCell"/>
</dbReference>
<dbReference type="GO" id="GO:0030246">
    <property type="term" value="F:carbohydrate binding"/>
    <property type="evidence" value="ECO:0007669"/>
    <property type="project" value="UniProtKB-KW"/>
</dbReference>
<dbReference type="GO" id="GO:0046872">
    <property type="term" value="F:metal ion binding"/>
    <property type="evidence" value="ECO:0007669"/>
    <property type="project" value="UniProtKB-KW"/>
</dbReference>
<comment type="pathway">
    <text evidence="3 16">Protein modification; protein glycosylation.</text>
</comment>
<dbReference type="Pfam" id="PF00652">
    <property type="entry name" value="Ricin_B_lectin"/>
    <property type="match status" value="1"/>
</dbReference>
<dbReference type="GO" id="GO:0004653">
    <property type="term" value="F:polypeptide N-acetylgalactosaminyltransferase activity"/>
    <property type="evidence" value="ECO:0007669"/>
    <property type="project" value="TreeGrafter"/>
</dbReference>
<keyword evidence="6 16" id="KW-0808">Transferase</keyword>
<dbReference type="PANTHER" id="PTHR11675">
    <property type="entry name" value="N-ACETYLGALACTOSAMINYLTRANSFERASE"/>
    <property type="match status" value="1"/>
</dbReference>
<evidence type="ECO:0000256" key="16">
    <source>
        <dbReference type="RuleBase" id="RU361242"/>
    </source>
</evidence>
<dbReference type="SMART" id="SM00458">
    <property type="entry name" value="RICIN"/>
    <property type="match status" value="1"/>
</dbReference>
<comment type="cofactor">
    <cofactor evidence="1 16">
        <name>Mn(2+)</name>
        <dbReference type="ChEBI" id="CHEBI:29035"/>
    </cofactor>
</comment>
<comment type="similarity">
    <text evidence="4 16">Belongs to the glycosyltransferase 2 family. GalNAc-T subfamily.</text>
</comment>
<accession>A0AAE1ADT7</accession>
<name>A0AAE1ADT7_9GAST</name>
<evidence type="ECO:0000256" key="3">
    <source>
        <dbReference type="ARBA" id="ARBA00004922"/>
    </source>
</evidence>
<dbReference type="EC" id="2.4.1.-" evidence="16"/>
<evidence type="ECO:0000256" key="9">
    <source>
        <dbReference type="ARBA" id="ARBA00022734"/>
    </source>
</evidence>
<dbReference type="InterPro" id="IPR001173">
    <property type="entry name" value="Glyco_trans_2-like"/>
</dbReference>
<evidence type="ECO:0000256" key="4">
    <source>
        <dbReference type="ARBA" id="ARBA00005680"/>
    </source>
</evidence>
<dbReference type="CDD" id="cd02510">
    <property type="entry name" value="pp-GalNAc-T"/>
    <property type="match status" value="1"/>
</dbReference>
<dbReference type="InterPro" id="IPR000772">
    <property type="entry name" value="Ricin_B_lectin"/>
</dbReference>
<evidence type="ECO:0000256" key="2">
    <source>
        <dbReference type="ARBA" id="ARBA00004323"/>
    </source>
</evidence>
<evidence type="ECO:0000256" key="13">
    <source>
        <dbReference type="ARBA" id="ARBA00023136"/>
    </source>
</evidence>
<gene>
    <name evidence="18" type="ORF">RRG08_056801</name>
</gene>
<keyword evidence="14 16" id="KW-1015">Disulfide bond</keyword>
<evidence type="ECO:0000313" key="19">
    <source>
        <dbReference type="Proteomes" id="UP001283361"/>
    </source>
</evidence>
<dbReference type="GO" id="GO:0006493">
    <property type="term" value="P:protein O-linked glycosylation"/>
    <property type="evidence" value="ECO:0007669"/>
    <property type="project" value="TreeGrafter"/>
</dbReference>
<dbReference type="InterPro" id="IPR045885">
    <property type="entry name" value="GalNAc-T"/>
</dbReference>
<dbReference type="PROSITE" id="PS50231">
    <property type="entry name" value="RICIN_B_LECTIN"/>
    <property type="match status" value="1"/>
</dbReference>
<sequence>MLSGARWLESELTLLNVKRPTVVIQDQDNITLPMFVVSRNPNGPGEGGAAVVIDTQIMTQSEKAEEKGGRDLYHHNEFVSKKISIYRDLPYCWTNTCEQFVSKELERLKLPEVSVIIIFNNEAWTPLVRSVHSILDRTPSTVLREVILVDDKSTLEHLHAPLDKYFRDYEKVKIVRVPVRMGLINARLRGVEVSAAPVLVFLDSHIECFKGWAESMLIRIAQNPRAVVFPVIEGIDKETFKVDCTTSDSHYGDFDWKNLFFNWIKIPQRELKRRKSAADSYRSPTMPGGLFAISRQFFDHLGAYDPQMLFWGGENIELSFKTWMCNGSLELDPCSHVGHVFRKGVAAVGSINQSFRNSLRVAEIWMDDYKNYFYERSRYRIEKENIGSLSDRQGLRKNLGCQSFAWYLENIFPEKKVPMCIIYAGEIKNEGTTTCLDSAGIQSTKPILYACFLESDNQVWYIDIHGQLYQDNLFMCVLEQKIILRGHNCPNEWAFKEETNQIIHSQSGLCLDVIDGEVILSKCSDVLTQKWIVTRRRSEVNFPVPATVNSSLSCVS</sequence>
<organism evidence="18 19">
    <name type="scientific">Elysia crispata</name>
    <name type="common">lettuce slug</name>
    <dbReference type="NCBI Taxonomy" id="231223"/>
    <lineage>
        <taxon>Eukaryota</taxon>
        <taxon>Metazoa</taxon>
        <taxon>Spiralia</taxon>
        <taxon>Lophotrochozoa</taxon>
        <taxon>Mollusca</taxon>
        <taxon>Gastropoda</taxon>
        <taxon>Heterobranchia</taxon>
        <taxon>Euthyneura</taxon>
        <taxon>Panpulmonata</taxon>
        <taxon>Sacoglossa</taxon>
        <taxon>Placobranchoidea</taxon>
        <taxon>Plakobranchidae</taxon>
        <taxon>Elysia</taxon>
    </lineage>
</organism>
<keyword evidence="5 16" id="KW-0328">Glycosyltransferase</keyword>
<evidence type="ECO:0000256" key="8">
    <source>
        <dbReference type="ARBA" id="ARBA00022723"/>
    </source>
</evidence>
<keyword evidence="12 16" id="KW-0333">Golgi apparatus</keyword>
<reference evidence="18" key="1">
    <citation type="journal article" date="2023" name="G3 (Bethesda)">
        <title>A reference genome for the long-term kleptoplast-retaining sea slug Elysia crispata morphotype clarki.</title>
        <authorList>
            <person name="Eastman K.E."/>
            <person name="Pendleton A.L."/>
            <person name="Shaikh M.A."/>
            <person name="Suttiyut T."/>
            <person name="Ogas R."/>
            <person name="Tomko P."/>
            <person name="Gavelis G."/>
            <person name="Widhalm J.R."/>
            <person name="Wisecaver J.H."/>
        </authorList>
    </citation>
    <scope>NUCLEOTIDE SEQUENCE</scope>
    <source>
        <strain evidence="18">ECLA1</strain>
    </source>
</reference>
<keyword evidence="13" id="KW-0472">Membrane</keyword>
<dbReference type="AlphaFoldDB" id="A0AAE1ADT7"/>
<evidence type="ECO:0000259" key="17">
    <source>
        <dbReference type="SMART" id="SM00458"/>
    </source>
</evidence>
<evidence type="ECO:0000256" key="15">
    <source>
        <dbReference type="ARBA" id="ARBA00023211"/>
    </source>
</evidence>
<evidence type="ECO:0000256" key="6">
    <source>
        <dbReference type="ARBA" id="ARBA00022679"/>
    </source>
</evidence>
<dbReference type="InterPro" id="IPR035992">
    <property type="entry name" value="Ricin_B-like_lectins"/>
</dbReference>
<comment type="caution">
    <text evidence="18">The sequence shown here is derived from an EMBL/GenBank/DDBJ whole genome shotgun (WGS) entry which is preliminary data.</text>
</comment>
<dbReference type="FunFam" id="3.90.550.10:FF:000021">
    <property type="entry name" value="Polypeptide N-acetylgalactosaminyltransferase"/>
    <property type="match status" value="1"/>
</dbReference>
<dbReference type="EMBL" id="JAWDGP010002185">
    <property type="protein sequence ID" value="KAK3784842.1"/>
    <property type="molecule type" value="Genomic_DNA"/>
</dbReference>
<dbReference type="Gene3D" id="3.90.550.10">
    <property type="entry name" value="Spore Coat Polysaccharide Biosynthesis Protein SpsA, Chain A"/>
    <property type="match status" value="1"/>
</dbReference>
<dbReference type="InterPro" id="IPR029044">
    <property type="entry name" value="Nucleotide-diphossugar_trans"/>
</dbReference>
<evidence type="ECO:0000256" key="10">
    <source>
        <dbReference type="ARBA" id="ARBA00022968"/>
    </source>
</evidence>
<dbReference type="SUPFAM" id="SSF53448">
    <property type="entry name" value="Nucleotide-diphospho-sugar transferases"/>
    <property type="match status" value="1"/>
</dbReference>
<keyword evidence="11" id="KW-1133">Transmembrane helix</keyword>
<dbReference type="Pfam" id="PF00535">
    <property type="entry name" value="Glycos_transf_2"/>
    <property type="match status" value="1"/>
</dbReference>
<keyword evidence="15 16" id="KW-0464">Manganese</keyword>
<evidence type="ECO:0000256" key="12">
    <source>
        <dbReference type="ARBA" id="ARBA00023034"/>
    </source>
</evidence>
<evidence type="ECO:0000256" key="5">
    <source>
        <dbReference type="ARBA" id="ARBA00022676"/>
    </source>
</evidence>
<keyword evidence="7" id="KW-0812">Transmembrane</keyword>
<evidence type="ECO:0000256" key="11">
    <source>
        <dbReference type="ARBA" id="ARBA00022989"/>
    </source>
</evidence>
<evidence type="ECO:0000256" key="14">
    <source>
        <dbReference type="ARBA" id="ARBA00023157"/>
    </source>
</evidence>
<keyword evidence="9 16" id="KW-0430">Lectin</keyword>
<evidence type="ECO:0000313" key="18">
    <source>
        <dbReference type="EMBL" id="KAK3784842.1"/>
    </source>
</evidence>
<keyword evidence="19" id="KW-1185">Reference proteome</keyword>
<proteinExistence type="inferred from homology"/>
<dbReference type="SUPFAM" id="SSF50370">
    <property type="entry name" value="Ricin B-like lectins"/>
    <property type="match status" value="1"/>
</dbReference>
<dbReference type="Proteomes" id="UP001283361">
    <property type="component" value="Unassembled WGS sequence"/>
</dbReference>
<dbReference type="PANTHER" id="PTHR11675:SF131">
    <property type="entry name" value="POLYPEPTIDE N-ACETYLGALACTOSAMINYLTRANSFERASE 9-RELATED"/>
    <property type="match status" value="1"/>
</dbReference>
<dbReference type="Gene3D" id="2.80.10.50">
    <property type="match status" value="1"/>
</dbReference>
<feature type="domain" description="Ricin B lectin" evidence="17">
    <location>
        <begin position="424"/>
        <end position="534"/>
    </location>
</feature>